<organism evidence="11 12">
    <name type="scientific">Leeuwenhoekiella nanhaiensis</name>
    <dbReference type="NCBI Taxonomy" id="1655491"/>
    <lineage>
        <taxon>Bacteria</taxon>
        <taxon>Pseudomonadati</taxon>
        <taxon>Bacteroidota</taxon>
        <taxon>Flavobacteriia</taxon>
        <taxon>Flavobacteriales</taxon>
        <taxon>Flavobacteriaceae</taxon>
        <taxon>Leeuwenhoekiella</taxon>
    </lineage>
</organism>
<sequence length="160" mass="17879">MKEKVIVVFGVSGSGKSTIGKLLAERLDISFKDADDYHPKANVDKMAGGNPLNDADRKPWLETLAQEMEAWSKNSGAVLACSALKESYRKLLSQKVTPQWVYLEGSFELLKSRLDNRKGHFFNSELLQSQLDTLEEPDYGIHVSIEPSPEAIVDEIVKKL</sequence>
<dbReference type="RefSeq" id="WP_099646990.1">
    <property type="nucleotide sequence ID" value="NZ_KZ319295.1"/>
</dbReference>
<comment type="catalytic activity">
    <reaction evidence="9 10">
        <text>D-gluconate + ATP = 6-phospho-D-gluconate + ADP + H(+)</text>
        <dbReference type="Rhea" id="RHEA:19433"/>
        <dbReference type="ChEBI" id="CHEBI:15378"/>
        <dbReference type="ChEBI" id="CHEBI:18391"/>
        <dbReference type="ChEBI" id="CHEBI:30616"/>
        <dbReference type="ChEBI" id="CHEBI:58759"/>
        <dbReference type="ChEBI" id="CHEBI:456216"/>
        <dbReference type="EC" id="2.7.1.12"/>
    </reaction>
</comment>
<evidence type="ECO:0000256" key="4">
    <source>
        <dbReference type="ARBA" id="ARBA00022679"/>
    </source>
</evidence>
<dbReference type="InterPro" id="IPR027417">
    <property type="entry name" value="P-loop_NTPase"/>
</dbReference>
<keyword evidence="4 10" id="KW-0808">Transferase</keyword>
<comment type="pathway">
    <text evidence="1">Carbohydrate acid metabolism.</text>
</comment>
<dbReference type="SUPFAM" id="SSF52540">
    <property type="entry name" value="P-loop containing nucleoside triphosphate hydrolases"/>
    <property type="match status" value="1"/>
</dbReference>
<evidence type="ECO:0000256" key="5">
    <source>
        <dbReference type="ARBA" id="ARBA00022741"/>
    </source>
</evidence>
<protein>
    <recommendedName>
        <fullName evidence="3 10">Gluconokinase</fullName>
        <ecNumber evidence="3 10">2.7.1.12</ecNumber>
    </recommendedName>
</protein>
<evidence type="ECO:0000256" key="9">
    <source>
        <dbReference type="ARBA" id="ARBA00048090"/>
    </source>
</evidence>
<dbReference type="OrthoDB" id="9813917at2"/>
<evidence type="ECO:0000256" key="10">
    <source>
        <dbReference type="RuleBase" id="RU363066"/>
    </source>
</evidence>
<dbReference type="InterPro" id="IPR031322">
    <property type="entry name" value="Shikimate/glucono_kinase"/>
</dbReference>
<dbReference type="NCBIfam" id="TIGR01313">
    <property type="entry name" value="therm_gnt_kin"/>
    <property type="match status" value="1"/>
</dbReference>
<comment type="caution">
    <text evidence="11">The sequence shown here is derived from an EMBL/GenBank/DDBJ whole genome shotgun (WGS) entry which is preliminary data.</text>
</comment>
<evidence type="ECO:0000313" key="12">
    <source>
        <dbReference type="Proteomes" id="UP000229433"/>
    </source>
</evidence>
<keyword evidence="6 10" id="KW-0418">Kinase</keyword>
<dbReference type="Pfam" id="PF01202">
    <property type="entry name" value="SKI"/>
    <property type="match status" value="1"/>
</dbReference>
<dbReference type="GO" id="GO:0005737">
    <property type="term" value="C:cytoplasm"/>
    <property type="evidence" value="ECO:0007669"/>
    <property type="project" value="TreeGrafter"/>
</dbReference>
<dbReference type="EC" id="2.7.1.12" evidence="3 10"/>
<reference evidence="11 12" key="1">
    <citation type="submission" date="2017-08" db="EMBL/GenBank/DDBJ databases">
        <title>The whole genome shortgun sequences of strain Leeuwenhoekiella nanhaiensis G18 from the South China Sea.</title>
        <authorList>
            <person name="Liu Q."/>
        </authorList>
    </citation>
    <scope>NUCLEOTIDE SEQUENCE [LARGE SCALE GENOMIC DNA]</scope>
    <source>
        <strain evidence="11 12">G18</strain>
    </source>
</reference>
<evidence type="ECO:0000313" key="11">
    <source>
        <dbReference type="EMBL" id="PHQ28473.1"/>
    </source>
</evidence>
<dbReference type="PANTHER" id="PTHR43442">
    <property type="entry name" value="GLUCONOKINASE-RELATED"/>
    <property type="match status" value="1"/>
</dbReference>
<evidence type="ECO:0000256" key="3">
    <source>
        <dbReference type="ARBA" id="ARBA00012054"/>
    </source>
</evidence>
<evidence type="ECO:0000256" key="1">
    <source>
        <dbReference type="ARBA" id="ARBA00004761"/>
    </source>
</evidence>
<evidence type="ECO:0000256" key="6">
    <source>
        <dbReference type="ARBA" id="ARBA00022777"/>
    </source>
</evidence>
<dbReference type="GO" id="GO:0019521">
    <property type="term" value="P:D-gluconate metabolic process"/>
    <property type="evidence" value="ECO:0007669"/>
    <property type="project" value="UniProtKB-KW"/>
</dbReference>
<dbReference type="PANTHER" id="PTHR43442:SF3">
    <property type="entry name" value="GLUCONOKINASE-RELATED"/>
    <property type="match status" value="1"/>
</dbReference>
<proteinExistence type="inferred from homology"/>
<evidence type="ECO:0000256" key="8">
    <source>
        <dbReference type="ARBA" id="ARBA00023064"/>
    </source>
</evidence>
<dbReference type="FunFam" id="3.40.50.300:FF:000522">
    <property type="entry name" value="Gluconokinase"/>
    <property type="match status" value="1"/>
</dbReference>
<comment type="similarity">
    <text evidence="2 10">Belongs to the gluconokinase GntK/GntV family.</text>
</comment>
<keyword evidence="8" id="KW-0311">Gluconate utilization</keyword>
<evidence type="ECO:0000256" key="2">
    <source>
        <dbReference type="ARBA" id="ARBA00008420"/>
    </source>
</evidence>
<dbReference type="GO" id="GO:0046316">
    <property type="term" value="F:gluconokinase activity"/>
    <property type="evidence" value="ECO:0007669"/>
    <property type="project" value="UniProtKB-EC"/>
</dbReference>
<dbReference type="CDD" id="cd02021">
    <property type="entry name" value="GntK"/>
    <property type="match status" value="1"/>
</dbReference>
<dbReference type="InterPro" id="IPR006001">
    <property type="entry name" value="Therm_gnt_kin"/>
</dbReference>
<name>A0A2G1VNZ0_9FLAO</name>
<accession>A0A2G1VNZ0</accession>
<dbReference type="AlphaFoldDB" id="A0A2G1VNZ0"/>
<keyword evidence="7 10" id="KW-0067">ATP-binding</keyword>
<keyword evidence="12" id="KW-1185">Reference proteome</keyword>
<dbReference type="EMBL" id="NQXA01000013">
    <property type="protein sequence ID" value="PHQ28473.1"/>
    <property type="molecule type" value="Genomic_DNA"/>
</dbReference>
<dbReference type="GO" id="GO:0005524">
    <property type="term" value="F:ATP binding"/>
    <property type="evidence" value="ECO:0007669"/>
    <property type="project" value="UniProtKB-KW"/>
</dbReference>
<gene>
    <name evidence="11" type="ORF">CJ305_14360</name>
</gene>
<dbReference type="PRINTS" id="PR01100">
    <property type="entry name" value="SHIKIMTKNASE"/>
</dbReference>
<dbReference type="Gene3D" id="3.40.50.300">
    <property type="entry name" value="P-loop containing nucleotide triphosphate hydrolases"/>
    <property type="match status" value="1"/>
</dbReference>
<keyword evidence="5 10" id="KW-0547">Nucleotide-binding</keyword>
<evidence type="ECO:0000256" key="7">
    <source>
        <dbReference type="ARBA" id="ARBA00022840"/>
    </source>
</evidence>
<dbReference type="Proteomes" id="UP000229433">
    <property type="component" value="Unassembled WGS sequence"/>
</dbReference>